<dbReference type="PANTHER" id="PTHR33463">
    <property type="entry name" value="NB-ARC DOMAIN-CONTAINING PROTEIN-RELATED"/>
    <property type="match status" value="1"/>
</dbReference>
<evidence type="ECO:0000256" key="1">
    <source>
        <dbReference type="SAM" id="MobiDB-lite"/>
    </source>
</evidence>
<organism evidence="3">
    <name type="scientific">Arundo donax</name>
    <name type="common">Giant reed</name>
    <name type="synonym">Donax arundinaceus</name>
    <dbReference type="NCBI Taxonomy" id="35708"/>
    <lineage>
        <taxon>Eukaryota</taxon>
        <taxon>Viridiplantae</taxon>
        <taxon>Streptophyta</taxon>
        <taxon>Embryophyta</taxon>
        <taxon>Tracheophyta</taxon>
        <taxon>Spermatophyta</taxon>
        <taxon>Magnoliopsida</taxon>
        <taxon>Liliopsida</taxon>
        <taxon>Poales</taxon>
        <taxon>Poaceae</taxon>
        <taxon>PACMAD clade</taxon>
        <taxon>Arundinoideae</taxon>
        <taxon>Arundineae</taxon>
        <taxon>Arundo</taxon>
    </lineage>
</organism>
<dbReference type="Pfam" id="PF23247">
    <property type="entry name" value="LRR_RPS2"/>
    <property type="match status" value="1"/>
</dbReference>
<dbReference type="AlphaFoldDB" id="A0A0A9D6Q1"/>
<proteinExistence type="predicted"/>
<accession>A0A0A9D6Q1</accession>
<dbReference type="InterPro" id="IPR057135">
    <property type="entry name" value="At4g27190-like_LRR"/>
</dbReference>
<name>A0A0A9D6Q1_ARUDO</name>
<sequence length="414" mass="46723">MAVSKDTSVGSLSATVPGTSRALSDKDSYISLSDARLLRSLQRVPLYKSLHIEISSPGTIGGQKGTGQGINSGKEKKPAGNLYADDIVAIFNGNLSEAGGADRDVADGPSIMWMWPCPPIPTYPSWVHCYISIQDEARARAPLGTTGTKQETSATNLPDFVHDRARTLHLHDSLSITGIPGPTHTTIDLEWNDLKWCRVERCPNMESSVFTTPSTIEDYNDMFSYLVTFWASQLLNARYIWDWSASSFRPGYGSFEDLVFLHLDNCPRLIHVLPLYKSNVDGCCSLETLEIVCCSDLREVFPWDSDSEQQKPREFPHLKRIHLYELPKLQRISGHRMFAPNLETMKIRGCWSLRRLPAVRPRSSSTPPPEVDCEKEWWARLQWDGEEANHHPSLYKPSHSKYYKKTLLRGSVLR</sequence>
<dbReference type="EMBL" id="GBRH01213631">
    <property type="protein sequence ID" value="JAD84264.1"/>
    <property type="molecule type" value="Transcribed_RNA"/>
</dbReference>
<feature type="region of interest" description="Disordered" evidence="1">
    <location>
        <begin position="1"/>
        <end position="22"/>
    </location>
</feature>
<dbReference type="InterPro" id="IPR050905">
    <property type="entry name" value="Plant_NBS-LRR"/>
</dbReference>
<evidence type="ECO:0000259" key="2">
    <source>
        <dbReference type="Pfam" id="PF23247"/>
    </source>
</evidence>
<reference evidence="3" key="2">
    <citation type="journal article" date="2015" name="Data Brief">
        <title>Shoot transcriptome of the giant reed, Arundo donax.</title>
        <authorList>
            <person name="Barrero R.A."/>
            <person name="Guerrero F.D."/>
            <person name="Moolhuijzen P."/>
            <person name="Goolsby J.A."/>
            <person name="Tidwell J."/>
            <person name="Bellgard S.E."/>
            <person name="Bellgard M.I."/>
        </authorList>
    </citation>
    <scope>NUCLEOTIDE SEQUENCE</scope>
    <source>
        <tissue evidence="3">Shoot tissue taken approximately 20 cm above the soil surface</tissue>
    </source>
</reference>
<reference evidence="3" key="1">
    <citation type="submission" date="2014-09" db="EMBL/GenBank/DDBJ databases">
        <authorList>
            <person name="Magalhaes I.L.F."/>
            <person name="Oliveira U."/>
            <person name="Santos F.R."/>
            <person name="Vidigal T.H.D.A."/>
            <person name="Brescovit A.D."/>
            <person name="Santos A.J."/>
        </authorList>
    </citation>
    <scope>NUCLEOTIDE SEQUENCE</scope>
    <source>
        <tissue evidence="3">Shoot tissue taken approximately 20 cm above the soil surface</tissue>
    </source>
</reference>
<protein>
    <recommendedName>
        <fullName evidence="2">Disease resistance protein At4g27190-like leucine-rich repeats domain-containing protein</fullName>
    </recommendedName>
</protein>
<dbReference type="SUPFAM" id="SSF52047">
    <property type="entry name" value="RNI-like"/>
    <property type="match status" value="1"/>
</dbReference>
<dbReference type="PANTHER" id="PTHR33463:SF209">
    <property type="entry name" value="DISEASE RESISTANCE PROTEIN RPS2-LIKE"/>
    <property type="match status" value="1"/>
</dbReference>
<feature type="domain" description="Disease resistance protein At4g27190-like leucine-rich repeats" evidence="2">
    <location>
        <begin position="252"/>
        <end position="356"/>
    </location>
</feature>
<evidence type="ECO:0000313" key="3">
    <source>
        <dbReference type="EMBL" id="JAD84264.1"/>
    </source>
</evidence>
<dbReference type="Gene3D" id="3.80.10.10">
    <property type="entry name" value="Ribonuclease Inhibitor"/>
    <property type="match status" value="1"/>
</dbReference>
<dbReference type="InterPro" id="IPR032675">
    <property type="entry name" value="LRR_dom_sf"/>
</dbReference>